<dbReference type="InterPro" id="IPR011204">
    <property type="entry name" value="Virulence_RhuM-like"/>
</dbReference>
<accession>A0A9X2ZFC1</accession>
<comment type="caution">
    <text evidence="1">The sequence shown here is derived from an EMBL/GenBank/DDBJ whole genome shotgun (WGS) entry which is preliminary data.</text>
</comment>
<dbReference type="PANTHER" id="PTHR35810:SF1">
    <property type="entry name" value="CYTOPLASMIC PROTEIN"/>
    <property type="match status" value="1"/>
</dbReference>
<dbReference type="EMBL" id="JAOZEW010000021">
    <property type="protein sequence ID" value="MCV9929615.1"/>
    <property type="molecule type" value="Genomic_DNA"/>
</dbReference>
<sequence>MENNESKFLIYDNPNGKVRVDVFVQDETIWLTQKAMSKLFGTTSQNITLHLKNIFESEELQENSTCKETLQVQQEGNRQVARTQKIYNLDAIISVGYRVNSTKATQFRIWATQTLKEFIIKGFVLDDDRLKQGQTVFGKDYFKELLRRVRSIRASERRIYQQVSDIFAECSIDYDKNSETTKNFYALVQNKFHFAITGNTAAEIIHKNADKKKDNMGLSSWKNAPDGRILKSDVIIAKNYLQEKEITQLERTVTGYFDYVEGLIERENTFTMEELATSVNKFLSFNEYKILDGKGRISKIQADKKAIKEYDEFNKTQKIISDFDKEIKQIGKKK</sequence>
<gene>
    <name evidence="1" type="ORF">OIU83_18280</name>
</gene>
<dbReference type="Proteomes" id="UP001151079">
    <property type="component" value="Unassembled WGS sequence"/>
</dbReference>
<name>A0A9X2ZFC1_9FLAO</name>
<dbReference type="RefSeq" id="WP_264207704.1">
    <property type="nucleotide sequence ID" value="NZ_JAOZEW010000021.1"/>
</dbReference>
<evidence type="ECO:0000313" key="2">
    <source>
        <dbReference type="Proteomes" id="UP001151079"/>
    </source>
</evidence>
<dbReference type="PIRSF" id="PIRSF015268">
    <property type="entry name" value="Virulence_RhuM"/>
    <property type="match status" value="1"/>
</dbReference>
<dbReference type="AlphaFoldDB" id="A0A9X2ZFC1"/>
<dbReference type="PANTHER" id="PTHR35810">
    <property type="entry name" value="CYTOPLASMIC PROTEIN-RELATED"/>
    <property type="match status" value="1"/>
</dbReference>
<dbReference type="Pfam" id="PF13310">
    <property type="entry name" value="Virulence_RhuM"/>
    <property type="match status" value="1"/>
</dbReference>
<reference evidence="1" key="1">
    <citation type="submission" date="2022-10" db="EMBL/GenBank/DDBJ databases">
        <title>Two novel species of Flavobacterium.</title>
        <authorList>
            <person name="Liu Q."/>
            <person name="Xin Y.-H."/>
        </authorList>
    </citation>
    <scope>NUCLEOTIDE SEQUENCE</scope>
    <source>
        <strain evidence="1">LS1R49</strain>
    </source>
</reference>
<keyword evidence="2" id="KW-1185">Reference proteome</keyword>
<protein>
    <submittedName>
        <fullName evidence="1">Virulence RhuM family protein</fullName>
    </submittedName>
</protein>
<evidence type="ECO:0000313" key="1">
    <source>
        <dbReference type="EMBL" id="MCV9929615.1"/>
    </source>
</evidence>
<proteinExistence type="predicted"/>
<organism evidence="1 2">
    <name type="scientific">Flavobacterium shii</name>
    <dbReference type="NCBI Taxonomy" id="2987687"/>
    <lineage>
        <taxon>Bacteria</taxon>
        <taxon>Pseudomonadati</taxon>
        <taxon>Bacteroidota</taxon>
        <taxon>Flavobacteriia</taxon>
        <taxon>Flavobacteriales</taxon>
        <taxon>Flavobacteriaceae</taxon>
        <taxon>Flavobacterium</taxon>
    </lineage>
</organism>